<dbReference type="InterPro" id="IPR029039">
    <property type="entry name" value="Flavoprotein-like_sf"/>
</dbReference>
<dbReference type="SUPFAM" id="SSF52218">
    <property type="entry name" value="Flavoproteins"/>
    <property type="match status" value="1"/>
</dbReference>
<dbReference type="FunFam" id="3.40.50.360:FF:000070">
    <property type="entry name" value="Bifunctional sulfite reductase [NADPH] flavoprotein alpha-component/iron-uptake factor"/>
    <property type="match status" value="1"/>
</dbReference>
<keyword evidence="3" id="KW-0249">Electron transport</keyword>
<accession>A0A9E6PNX6</accession>
<sequence>MLKKTLFQLHWLFGITAGLVLAFMGITGAMVSFQDELLRLLNPSVLQVEVPDHPALPPAELVRKLEANEGKSVAMLWVEPHGDQAGRVFFTAPPGERRGQLRYFDPYTGEYQGDVVGQDFFNLTLQLHRILAMGDTGRQITGACTLMLVFFCLSGLYLRWPRKALDWRAWLTLDWAKKGRAFNWDLHSVAGTWCLVFYLLSALTGLSWSYEWYSNGLNKLLADSPAQQRRGNRGPAPAGPAPTADYDAIWASIQKAAGPGLTAYNIRMPPVAGQPATVFYMLQDSPHDRALNQIILDPATGKIREHFPYADKSLKAQLLTSIYALHVGSYFGLTGRILLTVSSLTMPLFFVTGWLLYLDRRRKKQAVKKAREGLGQNNGETSGWLVGFASQSGFAEQLAWQTAGQLQAAGLPVQVQPLAQLDERQLREARHALFVVSTFGDGEAPDSARGFERRVLGQALALEGLNYSVLALGDRQYPNFCGFARRLHHWLETRGGQTLFAPVEVDSGDPYALRYWQQQLSQVTGGAPVASWEAPRFDNWTLNRRELLNPGSSGSAVYLLGLSAPAPSTWQAGDLVEILPRQSSAAVEQFLSGLGLDASSPVQVDGLSETLAQALAGRQLPDNRGHLVGLHAQALVDALVPLAQREYSIASIASDGELELLVRQERHADGSLGLGSGWLTEHAGLGAAISLRLRRNSVFHLPDEPCPLILLGNGTGLAGLRSLLKARIADGQQRNWLLFGERNQAHDFYCREELQGWLTNGDIARLDLAFSRDQPAKVYVQDRLREAADELHRWLADGAAIYICGSLQGMASGVDQTLVDLLGADVVERLIEQGRYRRDVY</sequence>
<name>A0A9E6PNX6_9PSED</name>
<feature type="transmembrane region" description="Helical" evidence="4">
    <location>
        <begin position="337"/>
        <end position="358"/>
    </location>
</feature>
<dbReference type="InterPro" id="IPR039261">
    <property type="entry name" value="FNR_nucleotide-bd"/>
</dbReference>
<organism evidence="7 8">
    <name type="scientific">Pseudomonas vanderleydeniana</name>
    <dbReference type="NCBI Taxonomy" id="2745495"/>
    <lineage>
        <taxon>Bacteria</taxon>
        <taxon>Pseudomonadati</taxon>
        <taxon>Pseudomonadota</taxon>
        <taxon>Gammaproteobacteria</taxon>
        <taxon>Pseudomonadales</taxon>
        <taxon>Pseudomonadaceae</taxon>
        <taxon>Pseudomonas</taxon>
    </lineage>
</organism>
<dbReference type="RefSeq" id="WP_186686284.1">
    <property type="nucleotide sequence ID" value="NZ_CP077093.1"/>
</dbReference>
<feature type="domain" description="Flavodoxin-like" evidence="5">
    <location>
        <begin position="384"/>
        <end position="521"/>
    </location>
</feature>
<keyword evidence="4" id="KW-0812">Transmembrane</keyword>
<dbReference type="PANTHER" id="PTHR34219">
    <property type="entry name" value="IRON-REGULATED INNER MEMBRANE PROTEIN-RELATED"/>
    <property type="match status" value="1"/>
</dbReference>
<dbReference type="Pfam" id="PF03929">
    <property type="entry name" value="PepSY_TM"/>
    <property type="match status" value="1"/>
</dbReference>
<dbReference type="InterPro" id="IPR017938">
    <property type="entry name" value="Riboflavin_synthase-like_b-brl"/>
</dbReference>
<dbReference type="Gene3D" id="3.40.50.360">
    <property type="match status" value="1"/>
</dbReference>
<dbReference type="InterPro" id="IPR001433">
    <property type="entry name" value="OxRdtase_FAD/NAD-bd"/>
</dbReference>
<dbReference type="InterPro" id="IPR017927">
    <property type="entry name" value="FAD-bd_FR_type"/>
</dbReference>
<keyword evidence="3" id="KW-0813">Transport</keyword>
<evidence type="ECO:0000256" key="1">
    <source>
        <dbReference type="ARBA" id="ARBA00022630"/>
    </source>
</evidence>
<dbReference type="PROSITE" id="PS51384">
    <property type="entry name" value="FAD_FR"/>
    <property type="match status" value="1"/>
</dbReference>
<dbReference type="CDD" id="cd06200">
    <property type="entry name" value="SiR_like1"/>
    <property type="match status" value="1"/>
</dbReference>
<evidence type="ECO:0000256" key="4">
    <source>
        <dbReference type="SAM" id="Phobius"/>
    </source>
</evidence>
<dbReference type="Gene3D" id="2.40.30.10">
    <property type="entry name" value="Translation factors"/>
    <property type="match status" value="1"/>
</dbReference>
<dbReference type="Gene3D" id="3.40.50.80">
    <property type="entry name" value="Nucleotide-binding domain of ferredoxin-NADP reductase (FNR) module"/>
    <property type="match status" value="1"/>
</dbReference>
<evidence type="ECO:0000259" key="5">
    <source>
        <dbReference type="PROSITE" id="PS50902"/>
    </source>
</evidence>
<dbReference type="SUPFAM" id="SSF52343">
    <property type="entry name" value="Ferredoxin reductase-like, C-terminal NADP-linked domain"/>
    <property type="match status" value="1"/>
</dbReference>
<keyword evidence="4" id="KW-0472">Membrane</keyword>
<feature type="domain" description="FAD-binding FR-type" evidence="6">
    <location>
        <begin position="535"/>
        <end position="702"/>
    </location>
</feature>
<evidence type="ECO:0000313" key="7">
    <source>
        <dbReference type="EMBL" id="QXI29408.1"/>
    </source>
</evidence>
<dbReference type="PRINTS" id="PR00371">
    <property type="entry name" value="FPNCR"/>
</dbReference>
<dbReference type="InterPro" id="IPR008254">
    <property type="entry name" value="Flavodoxin/NO_synth"/>
</dbReference>
<reference evidence="7 8" key="1">
    <citation type="journal article" date="2020" name="Microorganisms">
        <title>Reliable Identification of Environmental Pseudomonas Isolates Using the rpoD Gene.</title>
        <authorList>
            <consortium name="The Broad Institute Genome Sequencing Platform"/>
            <person name="Girard L."/>
            <person name="Lood C."/>
            <person name="Rokni-Zadeh H."/>
            <person name="van Noort V."/>
            <person name="Lavigne R."/>
            <person name="De Mot R."/>
        </authorList>
    </citation>
    <scope>NUCLEOTIDE SEQUENCE [LARGE SCALE GENOMIC DNA]</scope>
    <source>
        <strain evidence="7 8">RW8P3</strain>
    </source>
</reference>
<evidence type="ECO:0000259" key="6">
    <source>
        <dbReference type="PROSITE" id="PS51384"/>
    </source>
</evidence>
<dbReference type="Pfam" id="PF00258">
    <property type="entry name" value="Flavodoxin_1"/>
    <property type="match status" value="1"/>
</dbReference>
<keyword evidence="8" id="KW-1185">Reference proteome</keyword>
<dbReference type="Gene3D" id="1.20.990.10">
    <property type="entry name" value="NADPH-cytochrome p450 Reductase, Chain A, domain 3"/>
    <property type="match status" value="1"/>
</dbReference>
<dbReference type="PRINTS" id="PR00369">
    <property type="entry name" value="FLAVODOXIN"/>
</dbReference>
<dbReference type="Proteomes" id="UP000634530">
    <property type="component" value="Chromosome"/>
</dbReference>
<dbReference type="PANTHER" id="PTHR34219:SF3">
    <property type="entry name" value="BLL7967 PROTEIN"/>
    <property type="match status" value="1"/>
</dbReference>
<gene>
    <name evidence="7" type="ORF">HU752_005455</name>
</gene>
<dbReference type="InterPro" id="IPR001709">
    <property type="entry name" value="Flavoprot_Pyr_Nucl_cyt_Rdtase"/>
</dbReference>
<dbReference type="InterPro" id="IPR005625">
    <property type="entry name" value="PepSY-ass_TM"/>
</dbReference>
<evidence type="ECO:0000313" key="8">
    <source>
        <dbReference type="Proteomes" id="UP000634530"/>
    </source>
</evidence>
<dbReference type="GO" id="GO:0010181">
    <property type="term" value="F:FMN binding"/>
    <property type="evidence" value="ECO:0007669"/>
    <property type="project" value="InterPro"/>
</dbReference>
<protein>
    <submittedName>
        <fullName evidence="7">Sulfite reductase flavoprotein subunit alpha</fullName>
    </submittedName>
</protein>
<evidence type="ECO:0000256" key="2">
    <source>
        <dbReference type="ARBA" id="ARBA00022643"/>
    </source>
</evidence>
<feature type="transmembrane region" description="Helical" evidence="4">
    <location>
        <begin position="140"/>
        <end position="158"/>
    </location>
</feature>
<dbReference type="InterPro" id="IPR023173">
    <property type="entry name" value="NADPH_Cyt_P450_Rdtase_alpha"/>
</dbReference>
<dbReference type="GO" id="GO:0016655">
    <property type="term" value="F:oxidoreductase activity, acting on NAD(P)H, quinone or similar compound as acceptor"/>
    <property type="evidence" value="ECO:0007669"/>
    <property type="project" value="UniProtKB-ARBA"/>
</dbReference>
<dbReference type="Pfam" id="PF00175">
    <property type="entry name" value="NAD_binding_1"/>
    <property type="match status" value="1"/>
</dbReference>
<proteinExistence type="predicted"/>
<dbReference type="InterPro" id="IPR001094">
    <property type="entry name" value="Flavdoxin-like"/>
</dbReference>
<evidence type="ECO:0000256" key="3">
    <source>
        <dbReference type="ARBA" id="ARBA00022982"/>
    </source>
</evidence>
<dbReference type="SUPFAM" id="SSF63380">
    <property type="entry name" value="Riboflavin synthase domain-like"/>
    <property type="match status" value="1"/>
</dbReference>
<feature type="transmembrane region" description="Helical" evidence="4">
    <location>
        <begin position="186"/>
        <end position="210"/>
    </location>
</feature>
<dbReference type="AlphaFoldDB" id="A0A9E6PNX6"/>
<dbReference type="EMBL" id="CP077093">
    <property type="protein sequence ID" value="QXI29408.1"/>
    <property type="molecule type" value="Genomic_DNA"/>
</dbReference>
<feature type="transmembrane region" description="Helical" evidence="4">
    <location>
        <begin position="12"/>
        <end position="33"/>
    </location>
</feature>
<reference evidence="7 8" key="2">
    <citation type="journal article" date="2021" name="Microorganisms">
        <title>The Ever-Expanding Pseudomonas Genus: Description of 43 New Species and Partition of the Pseudomonas putida Group.</title>
        <authorList>
            <person name="Girard L."/>
            <person name="Lood C."/>
            <person name="Hofte M."/>
            <person name="Vandamme P."/>
            <person name="Rokni-Zadeh H."/>
            <person name="van Noort V."/>
            <person name="Lavigne R."/>
            <person name="De Mot R."/>
        </authorList>
    </citation>
    <scope>NUCLEOTIDE SEQUENCE [LARGE SCALE GENOMIC DNA]</scope>
    <source>
        <strain evidence="7 8">RW8P3</strain>
    </source>
</reference>
<keyword evidence="1" id="KW-0285">Flavoprotein</keyword>
<keyword evidence="4" id="KW-1133">Transmembrane helix</keyword>
<dbReference type="KEGG" id="pvw:HU752_005455"/>
<keyword evidence="2" id="KW-0288">FMN</keyword>
<dbReference type="PROSITE" id="PS50902">
    <property type="entry name" value="FLAVODOXIN_LIKE"/>
    <property type="match status" value="1"/>
</dbReference>